<comment type="subunit">
    <text evidence="4 6">Monomer.</text>
</comment>
<evidence type="ECO:0000256" key="2">
    <source>
        <dbReference type="ARBA" id="ARBA00022540"/>
    </source>
</evidence>
<evidence type="ECO:0000313" key="10">
    <source>
        <dbReference type="Proteomes" id="UP001290861"/>
    </source>
</evidence>
<sequence length="166" mass="19466">MNHRIRVPEIRVIDPNGEPMGVMKTSDALNRAKQYGIDLVEITPNAKPPVCKIMDYGKFKYDQEKKKKEQKKHQVQTKLKEVKFRVNVGDHDYETKMRNLRKFIEHGDRVKISLMFRGRENAHRELGLQVMQRVIQDTVDITTVDQAPRMQGRFINAVLVPKKKQK</sequence>
<feature type="domain" description="Translation initiation factor 3 N-terminal" evidence="8">
    <location>
        <begin position="1"/>
        <end position="70"/>
    </location>
</feature>
<comment type="caution">
    <text evidence="9">The sequence shown here is derived from an EMBL/GenBank/DDBJ whole genome shotgun (WGS) entry which is preliminary data.</text>
</comment>
<dbReference type="NCBIfam" id="TIGR00168">
    <property type="entry name" value="infC"/>
    <property type="match status" value="1"/>
</dbReference>
<dbReference type="Proteomes" id="UP001290861">
    <property type="component" value="Unassembled WGS sequence"/>
</dbReference>
<comment type="function">
    <text evidence="4 6">IF-3 binds to the 30S ribosomal subunit and shifts the equilibrium between 70S ribosomes and their 50S and 30S subunits in favor of the free subunits, thus enhancing the availability of 30S subunits on which protein synthesis initiation begins.</text>
</comment>
<dbReference type="PANTHER" id="PTHR10938:SF0">
    <property type="entry name" value="TRANSLATION INITIATION FACTOR IF-3, MITOCHONDRIAL"/>
    <property type="match status" value="1"/>
</dbReference>
<dbReference type="InterPro" id="IPR019815">
    <property type="entry name" value="Translation_initiation_fac_3_C"/>
</dbReference>
<dbReference type="Gene3D" id="3.30.110.10">
    <property type="entry name" value="Translation initiation factor 3 (IF-3), C-terminal domain"/>
    <property type="match status" value="1"/>
</dbReference>
<dbReference type="InterPro" id="IPR019814">
    <property type="entry name" value="Translation_initiation_fac_3_N"/>
</dbReference>
<evidence type="ECO:0000256" key="3">
    <source>
        <dbReference type="ARBA" id="ARBA00022917"/>
    </source>
</evidence>
<evidence type="ECO:0000313" key="9">
    <source>
        <dbReference type="EMBL" id="MDZ8119786.1"/>
    </source>
</evidence>
<dbReference type="Gene3D" id="3.10.20.80">
    <property type="entry name" value="Translation initiation factor 3 (IF-3), N-terminal domain"/>
    <property type="match status" value="1"/>
</dbReference>
<dbReference type="SUPFAM" id="SSF54364">
    <property type="entry name" value="Translation initiation factor IF3, N-terminal domain"/>
    <property type="match status" value="1"/>
</dbReference>
<evidence type="ECO:0000256" key="1">
    <source>
        <dbReference type="ARBA" id="ARBA00005439"/>
    </source>
</evidence>
<evidence type="ECO:0000256" key="4">
    <source>
        <dbReference type="HAMAP-Rule" id="MF_00080"/>
    </source>
</evidence>
<dbReference type="SUPFAM" id="SSF55200">
    <property type="entry name" value="Translation initiation factor IF3, C-terminal domain"/>
    <property type="match status" value="1"/>
</dbReference>
<keyword evidence="3 4" id="KW-0648">Protein biosynthesis</keyword>
<dbReference type="EMBL" id="JARVCO010000012">
    <property type="protein sequence ID" value="MDZ8119786.1"/>
    <property type="molecule type" value="Genomic_DNA"/>
</dbReference>
<keyword evidence="10" id="KW-1185">Reference proteome</keyword>
<comment type="similarity">
    <text evidence="1 4 6">Belongs to the IF-3 family.</text>
</comment>
<proteinExistence type="inferred from homology"/>
<accession>A0ABU5N0M0</accession>
<dbReference type="InterPro" id="IPR001288">
    <property type="entry name" value="Translation_initiation_fac_3"/>
</dbReference>
<name>A0ABU5N0M0_9BACT</name>
<protein>
    <recommendedName>
        <fullName evidence="4 5">Translation initiation factor IF-3</fullName>
    </recommendedName>
</protein>
<keyword evidence="2 4" id="KW-0396">Initiation factor</keyword>
<dbReference type="Pfam" id="PF00707">
    <property type="entry name" value="IF3_C"/>
    <property type="match status" value="1"/>
</dbReference>
<dbReference type="InterPro" id="IPR019813">
    <property type="entry name" value="Translation_initiation_fac3_CS"/>
</dbReference>
<reference evidence="9 10" key="1">
    <citation type="journal article" date="2024" name="Appl. Environ. Microbiol.">
        <title>Pontiella agarivorans sp. nov., a novel marine anaerobic bacterium capable of degrading macroalgal polysaccharides and fixing nitrogen.</title>
        <authorList>
            <person name="Liu N."/>
            <person name="Kivenson V."/>
            <person name="Peng X."/>
            <person name="Cui Z."/>
            <person name="Lankiewicz T.S."/>
            <person name="Gosselin K.M."/>
            <person name="English C.J."/>
            <person name="Blair E.M."/>
            <person name="O'Malley M.A."/>
            <person name="Valentine D.L."/>
        </authorList>
    </citation>
    <scope>NUCLEOTIDE SEQUENCE [LARGE SCALE GENOMIC DNA]</scope>
    <source>
        <strain evidence="9 10">NLcol2</strain>
    </source>
</reference>
<gene>
    <name evidence="4 9" type="primary">infC</name>
    <name evidence="9" type="ORF">P9H32_14245</name>
</gene>
<keyword evidence="4" id="KW-0963">Cytoplasm</keyword>
<evidence type="ECO:0000259" key="7">
    <source>
        <dbReference type="Pfam" id="PF00707"/>
    </source>
</evidence>
<evidence type="ECO:0000256" key="5">
    <source>
        <dbReference type="NCBIfam" id="TIGR00168"/>
    </source>
</evidence>
<dbReference type="PROSITE" id="PS00938">
    <property type="entry name" value="IF3"/>
    <property type="match status" value="1"/>
</dbReference>
<feature type="domain" description="Translation initiation factor 3 C-terminal" evidence="7">
    <location>
        <begin position="78"/>
        <end position="162"/>
    </location>
</feature>
<dbReference type="InterPro" id="IPR036788">
    <property type="entry name" value="T_IF-3_C_sf"/>
</dbReference>
<dbReference type="HAMAP" id="MF_00080">
    <property type="entry name" value="IF_3"/>
    <property type="match status" value="1"/>
</dbReference>
<dbReference type="PANTHER" id="PTHR10938">
    <property type="entry name" value="TRANSLATION INITIATION FACTOR IF-3"/>
    <property type="match status" value="1"/>
</dbReference>
<evidence type="ECO:0000256" key="6">
    <source>
        <dbReference type="RuleBase" id="RU000646"/>
    </source>
</evidence>
<dbReference type="Pfam" id="PF05198">
    <property type="entry name" value="IF3_N"/>
    <property type="match status" value="1"/>
</dbReference>
<dbReference type="RefSeq" id="WP_322609568.1">
    <property type="nucleotide sequence ID" value="NZ_JARVCO010000012.1"/>
</dbReference>
<evidence type="ECO:0000259" key="8">
    <source>
        <dbReference type="Pfam" id="PF05198"/>
    </source>
</evidence>
<dbReference type="InterPro" id="IPR036787">
    <property type="entry name" value="T_IF-3_N_sf"/>
</dbReference>
<comment type="subcellular location">
    <subcellularLocation>
        <location evidence="4 6">Cytoplasm</location>
    </subcellularLocation>
</comment>
<dbReference type="GO" id="GO:0003743">
    <property type="term" value="F:translation initiation factor activity"/>
    <property type="evidence" value="ECO:0007669"/>
    <property type="project" value="UniProtKB-KW"/>
</dbReference>
<organism evidence="9 10">
    <name type="scientific">Pontiella agarivorans</name>
    <dbReference type="NCBI Taxonomy" id="3038953"/>
    <lineage>
        <taxon>Bacteria</taxon>
        <taxon>Pseudomonadati</taxon>
        <taxon>Kiritimatiellota</taxon>
        <taxon>Kiritimatiellia</taxon>
        <taxon>Kiritimatiellales</taxon>
        <taxon>Pontiellaceae</taxon>
        <taxon>Pontiella</taxon>
    </lineage>
</organism>